<accession>A0ABV3Z712</accession>
<keyword evidence="7" id="KW-0249">Electron transport</keyword>
<evidence type="ECO:0000313" key="14">
    <source>
        <dbReference type="Proteomes" id="UP001560685"/>
    </source>
</evidence>
<evidence type="ECO:0000313" key="13">
    <source>
        <dbReference type="EMBL" id="MEX6634268.1"/>
    </source>
</evidence>
<evidence type="ECO:0000256" key="4">
    <source>
        <dbReference type="ARBA" id="ARBA00022617"/>
    </source>
</evidence>
<keyword evidence="9" id="KW-0175">Coiled coil</keyword>
<keyword evidence="5" id="KW-0479">Metal-binding</keyword>
<feature type="transmembrane region" description="Helical" evidence="11">
    <location>
        <begin position="143"/>
        <end position="164"/>
    </location>
</feature>
<evidence type="ECO:0000256" key="2">
    <source>
        <dbReference type="ARBA" id="ARBA00004196"/>
    </source>
</evidence>
<dbReference type="InterPro" id="IPR000253">
    <property type="entry name" value="FHA_dom"/>
</dbReference>
<dbReference type="InterPro" id="IPR012286">
    <property type="entry name" value="Tetrahaem_cytochrome"/>
</dbReference>
<evidence type="ECO:0000259" key="12">
    <source>
        <dbReference type="PROSITE" id="PS50006"/>
    </source>
</evidence>
<sequence length="612" mass="68210">MTIRIEFIKRRPGGRITVRPTIYDKREISLGRATDCDVHLADLRVGLHHANLTQVSPTKARIEANDDHRVRVDGSQIRRRDITLNEQSVIRIGPYQLTLAATEKAGELLITIELVEPPTPVGDNRDEKTVFGMRGYAPSKRATAWLLMATILAVFLALPISLHFRAKMPESVNSQKNAPHSVPEKLALATNQHWMAGAMSSSHANLTNDCRSCHVKPFTRVMDETCLSCHEELGDHAHQDKMTLATTGHGEGDQWLGTLRAGLDIPEGRCGSCHFEHNGPEGVIPKETSFCVDCHTDLDQRIEDTKLVNVSNFSKRHPEFSPTLVRNPQSTPVKFERISLVKHPKENNGLKFPHDFHLKDEEVIRKIATLPTPIRKKYGDVMECANCHEPDAAGALIKPIEMETHCADCHSLAFATGETSVRNLPHGQPAEVRRVLADFYLAQATTLLLGDSSTGILGQQLSAEARARRARLREQALENARRNTEDKIERVFSEDGVCQKCHTNQDPGSNSLPEIRPVHLSTNYFPMAKFSHKSHETGDLECTTCHQAETSSAAEDILMPSITACRDCHDDSTTRPTIASDCLTCHGFHNDNKDAPPMQPRKTRAAMTRWPR</sequence>
<keyword evidence="14" id="KW-1185">Reference proteome</keyword>
<comment type="subcellular location">
    <subcellularLocation>
        <location evidence="2">Cell envelope</location>
    </subcellularLocation>
</comment>
<evidence type="ECO:0000256" key="6">
    <source>
        <dbReference type="ARBA" id="ARBA00022729"/>
    </source>
</evidence>
<reference evidence="13 14" key="1">
    <citation type="submission" date="2024-05" db="EMBL/GenBank/DDBJ databases">
        <title>Three bacterial strains, DH-69, EH-24, and ECK-19 isolated from coastal sediments.</title>
        <authorList>
            <person name="Ye Y.-Q."/>
            <person name="Du Z.-J."/>
        </authorList>
    </citation>
    <scope>NUCLEOTIDE SEQUENCE [LARGE SCALE GENOMIC DNA]</scope>
    <source>
        <strain evidence="13 14">ECK-19</strain>
    </source>
</reference>
<dbReference type="Gene3D" id="3.90.10.10">
    <property type="entry name" value="Cytochrome C3"/>
    <property type="match status" value="3"/>
</dbReference>
<dbReference type="SUPFAM" id="SSF48695">
    <property type="entry name" value="Multiheme cytochromes"/>
    <property type="match status" value="1"/>
</dbReference>
<dbReference type="CDD" id="cd00060">
    <property type="entry name" value="FHA"/>
    <property type="match status" value="1"/>
</dbReference>
<name>A0ABV3Z712_9PROT</name>
<dbReference type="InterPro" id="IPR029467">
    <property type="entry name" value="Cyt_c7-like"/>
</dbReference>
<evidence type="ECO:0000256" key="3">
    <source>
        <dbReference type="ARBA" id="ARBA00022448"/>
    </source>
</evidence>
<dbReference type="Pfam" id="PF14537">
    <property type="entry name" value="Cytochrom_c3_2"/>
    <property type="match status" value="1"/>
</dbReference>
<dbReference type="SUPFAM" id="SSF49879">
    <property type="entry name" value="SMAD/FHA domain"/>
    <property type="match status" value="1"/>
</dbReference>
<keyword evidence="11" id="KW-0812">Transmembrane</keyword>
<keyword evidence="3" id="KW-0813">Transport</keyword>
<evidence type="ECO:0000256" key="10">
    <source>
        <dbReference type="SAM" id="MobiDB-lite"/>
    </source>
</evidence>
<dbReference type="InterPro" id="IPR051829">
    <property type="entry name" value="Multiheme_Cytochr_ET"/>
</dbReference>
<evidence type="ECO:0000256" key="9">
    <source>
        <dbReference type="SAM" id="Coils"/>
    </source>
</evidence>
<dbReference type="Gene3D" id="2.60.200.20">
    <property type="match status" value="1"/>
</dbReference>
<dbReference type="Pfam" id="PF00498">
    <property type="entry name" value="FHA"/>
    <property type="match status" value="1"/>
</dbReference>
<evidence type="ECO:0000256" key="11">
    <source>
        <dbReference type="SAM" id="Phobius"/>
    </source>
</evidence>
<keyword evidence="8" id="KW-0408">Iron</keyword>
<evidence type="ECO:0000256" key="8">
    <source>
        <dbReference type="ARBA" id="ARBA00023004"/>
    </source>
</evidence>
<dbReference type="PANTHER" id="PTHR35038">
    <property type="entry name" value="DISSIMILATORY SULFITE REDUCTASE SIRA"/>
    <property type="match status" value="1"/>
</dbReference>
<dbReference type="CDD" id="cd08168">
    <property type="entry name" value="Cytochrom_C3"/>
    <property type="match status" value="1"/>
</dbReference>
<gene>
    <name evidence="13" type="ORF">ABFZ84_12000</name>
</gene>
<proteinExistence type="predicted"/>
<comment type="cofactor">
    <cofactor evidence="1">
        <name>heme c</name>
        <dbReference type="ChEBI" id="CHEBI:61717"/>
    </cofactor>
</comment>
<comment type="caution">
    <text evidence="13">The sequence shown here is derived from an EMBL/GenBank/DDBJ whole genome shotgun (WGS) entry which is preliminary data.</text>
</comment>
<evidence type="ECO:0000256" key="5">
    <source>
        <dbReference type="ARBA" id="ARBA00022723"/>
    </source>
</evidence>
<evidence type="ECO:0000256" key="1">
    <source>
        <dbReference type="ARBA" id="ARBA00001926"/>
    </source>
</evidence>
<dbReference type="RefSeq" id="WP_369314255.1">
    <property type="nucleotide sequence ID" value="NZ_JBEHZE010000001.1"/>
</dbReference>
<keyword evidence="11" id="KW-0472">Membrane</keyword>
<organism evidence="13 14">
    <name type="scientific">Hyphococcus lacteus</name>
    <dbReference type="NCBI Taxonomy" id="3143536"/>
    <lineage>
        <taxon>Bacteria</taxon>
        <taxon>Pseudomonadati</taxon>
        <taxon>Pseudomonadota</taxon>
        <taxon>Alphaproteobacteria</taxon>
        <taxon>Parvularculales</taxon>
        <taxon>Parvularculaceae</taxon>
        <taxon>Hyphococcus</taxon>
    </lineage>
</organism>
<feature type="coiled-coil region" evidence="9">
    <location>
        <begin position="467"/>
        <end position="494"/>
    </location>
</feature>
<dbReference type="Pfam" id="PF14522">
    <property type="entry name" value="Cytochrome_C7"/>
    <property type="match status" value="1"/>
</dbReference>
<keyword evidence="11" id="KW-1133">Transmembrane helix</keyword>
<evidence type="ECO:0000256" key="7">
    <source>
        <dbReference type="ARBA" id="ARBA00022982"/>
    </source>
</evidence>
<dbReference type="InterPro" id="IPR008984">
    <property type="entry name" value="SMAD_FHA_dom_sf"/>
</dbReference>
<keyword evidence="6" id="KW-0732">Signal</keyword>
<dbReference type="EMBL" id="JBEHZE010000001">
    <property type="protein sequence ID" value="MEX6634268.1"/>
    <property type="molecule type" value="Genomic_DNA"/>
</dbReference>
<protein>
    <submittedName>
        <fullName evidence="13">Cytochrome c3 family protein</fullName>
    </submittedName>
</protein>
<feature type="domain" description="FHA" evidence="12">
    <location>
        <begin position="28"/>
        <end position="82"/>
    </location>
</feature>
<keyword evidence="4" id="KW-0349">Heme</keyword>
<dbReference type="PROSITE" id="PS50006">
    <property type="entry name" value="FHA_DOMAIN"/>
    <property type="match status" value="1"/>
</dbReference>
<dbReference type="InterPro" id="IPR036280">
    <property type="entry name" value="Multihaem_cyt_sf"/>
</dbReference>
<feature type="region of interest" description="Disordered" evidence="10">
    <location>
        <begin position="593"/>
        <end position="612"/>
    </location>
</feature>
<dbReference type="Proteomes" id="UP001560685">
    <property type="component" value="Unassembled WGS sequence"/>
</dbReference>